<dbReference type="EMBL" id="BARV01014663">
    <property type="protein sequence ID" value="GAI21727.1"/>
    <property type="molecule type" value="Genomic_DNA"/>
</dbReference>
<reference evidence="2" key="1">
    <citation type="journal article" date="2014" name="Front. Microbiol.">
        <title>High frequency of phylogenetically diverse reductive dehalogenase-homologous genes in deep subseafloor sedimentary metagenomes.</title>
        <authorList>
            <person name="Kawai M."/>
            <person name="Futagami T."/>
            <person name="Toyoda A."/>
            <person name="Takaki Y."/>
            <person name="Nishi S."/>
            <person name="Hori S."/>
            <person name="Arai W."/>
            <person name="Tsubouchi T."/>
            <person name="Morono Y."/>
            <person name="Uchiyama I."/>
            <person name="Ito T."/>
            <person name="Fujiyama A."/>
            <person name="Inagaki F."/>
            <person name="Takami H."/>
        </authorList>
    </citation>
    <scope>NUCLEOTIDE SEQUENCE</scope>
    <source>
        <strain evidence="2">Expedition CK06-06</strain>
    </source>
</reference>
<evidence type="ECO:0000313" key="2">
    <source>
        <dbReference type="EMBL" id="GAI21727.1"/>
    </source>
</evidence>
<sequence length="242" mass="27805">MFLDTEAVKALIENITEISSFTEAEVYTFNDENEGDIFPNSFTVHLLSLENVTEFLEFMDEEKFKSYSISAEDILALEENMTILGDIKFKRNRGLKSGDIYIPDDFTRFPKDLAFINSFKIFPLTPYPTKRAFQTNFDSFSLVGKRFTIREIGRSIAFSTDFSIRNYKLINAVNESSIPIVQEKLADLNLTAQTFEEFYEDVYSNLTTFPIDNILIFAILAAVTIIFVSYFTGLKIFEEEAV</sequence>
<gene>
    <name evidence="2" type="ORF">S06H3_25472</name>
</gene>
<feature type="non-terminal residue" evidence="2">
    <location>
        <position position="242"/>
    </location>
</feature>
<name>X1LQS6_9ZZZZ</name>
<comment type="caution">
    <text evidence="2">The sequence shown here is derived from an EMBL/GenBank/DDBJ whole genome shotgun (WGS) entry which is preliminary data.</text>
</comment>
<evidence type="ECO:0000256" key="1">
    <source>
        <dbReference type="SAM" id="Phobius"/>
    </source>
</evidence>
<keyword evidence="1" id="KW-1133">Transmembrane helix</keyword>
<feature type="transmembrane region" description="Helical" evidence="1">
    <location>
        <begin position="214"/>
        <end position="237"/>
    </location>
</feature>
<organism evidence="2">
    <name type="scientific">marine sediment metagenome</name>
    <dbReference type="NCBI Taxonomy" id="412755"/>
    <lineage>
        <taxon>unclassified sequences</taxon>
        <taxon>metagenomes</taxon>
        <taxon>ecological metagenomes</taxon>
    </lineage>
</organism>
<protein>
    <submittedName>
        <fullName evidence="2">Uncharacterized protein</fullName>
    </submittedName>
</protein>
<dbReference type="AlphaFoldDB" id="X1LQS6"/>
<keyword evidence="1" id="KW-0472">Membrane</keyword>
<keyword evidence="1" id="KW-0812">Transmembrane</keyword>
<accession>X1LQS6</accession>
<proteinExistence type="predicted"/>